<keyword evidence="1" id="KW-0506">mRNA capping</keyword>
<dbReference type="GO" id="GO:0016556">
    <property type="term" value="P:mRNA modification"/>
    <property type="evidence" value="ECO:0007669"/>
    <property type="project" value="UniProtKB-UniRule"/>
</dbReference>
<dbReference type="PROSITE" id="PS51613">
    <property type="entry name" value="SAM_MT_RRMJ"/>
    <property type="match status" value="1"/>
</dbReference>
<dbReference type="WBParaSite" id="HPBE_0000094801-mRNA-1">
    <property type="protein sequence ID" value="HPBE_0000094801-mRNA-1"/>
    <property type="gene ID" value="HPBE_0000094801"/>
</dbReference>
<dbReference type="GO" id="GO:0032259">
    <property type="term" value="P:methylation"/>
    <property type="evidence" value="ECO:0007669"/>
    <property type="project" value="UniProtKB-KW"/>
</dbReference>
<name>A0A183F456_HELPZ</name>
<reference evidence="5" key="2">
    <citation type="submission" date="2019-09" db="UniProtKB">
        <authorList>
            <consortium name="WormBaseParasite"/>
        </authorList>
    </citation>
    <scope>IDENTIFICATION</scope>
</reference>
<dbReference type="GO" id="GO:0006370">
    <property type="term" value="P:7-methylguanosine mRNA capping"/>
    <property type="evidence" value="ECO:0007669"/>
    <property type="project" value="UniProtKB-UniRule"/>
</dbReference>
<dbReference type="InterPro" id="IPR029063">
    <property type="entry name" value="SAM-dependent_MTases_sf"/>
</dbReference>
<dbReference type="AlphaFoldDB" id="A0A183F456"/>
<dbReference type="GO" id="GO:0005737">
    <property type="term" value="C:cytoplasm"/>
    <property type="evidence" value="ECO:0007669"/>
    <property type="project" value="TreeGrafter"/>
</dbReference>
<evidence type="ECO:0000313" key="4">
    <source>
        <dbReference type="Proteomes" id="UP000050761"/>
    </source>
</evidence>
<comment type="catalytic activity">
    <reaction evidence="1">
        <text>a 5'-end (N(7)-methyl 5'-triphosphoguanosine)-ribonucleoside in mRNA + S-adenosyl-L-methionine = a 5'-end (N(7)-methyl 5'-triphosphoguanosine)-(2'-O-methyl-ribonucleoside) in mRNA + S-adenosyl-L-homocysteine + H(+)</text>
        <dbReference type="Rhea" id="RHEA:67020"/>
        <dbReference type="Rhea" id="RHEA-COMP:17167"/>
        <dbReference type="Rhea" id="RHEA-COMP:17168"/>
        <dbReference type="ChEBI" id="CHEBI:15378"/>
        <dbReference type="ChEBI" id="CHEBI:57856"/>
        <dbReference type="ChEBI" id="CHEBI:59789"/>
        <dbReference type="ChEBI" id="CHEBI:156461"/>
        <dbReference type="ChEBI" id="CHEBI:167609"/>
        <dbReference type="EC" id="2.1.1.57"/>
    </reaction>
</comment>
<dbReference type="EMBL" id="UZAH01000881">
    <property type="protein sequence ID" value="VDO19331.1"/>
    <property type="molecule type" value="Genomic_DNA"/>
</dbReference>
<protein>
    <recommendedName>
        <fullName evidence="1">Cap-specific mRNA (nucleoside-2'-O-)-methyltransferase 1</fullName>
        <ecNumber evidence="1">2.1.1.57</ecNumber>
    </recommendedName>
    <alternativeName>
        <fullName evidence="1">Cap1 2'O-ribose methyltransferase 1</fullName>
    </alternativeName>
</protein>
<dbReference type="Pfam" id="PF01728">
    <property type="entry name" value="FtsJ"/>
    <property type="match status" value="1"/>
</dbReference>
<keyword evidence="1" id="KW-0808">Transferase</keyword>
<gene>
    <name evidence="3" type="ORF">HPBE_LOCUS949</name>
</gene>
<dbReference type="OrthoDB" id="10251234at2759"/>
<keyword evidence="1" id="KW-0949">S-adenosyl-L-methionine</keyword>
<feature type="domain" description="RrmJ-type SAM-dependent 2'-O-MTase" evidence="2">
    <location>
        <begin position="1"/>
        <end position="236"/>
    </location>
</feature>
<evidence type="ECO:0000313" key="5">
    <source>
        <dbReference type="WBParaSite" id="HPBE_0000094801-mRNA-1"/>
    </source>
</evidence>
<dbReference type="Gene3D" id="3.40.50.12760">
    <property type="match status" value="1"/>
</dbReference>
<dbReference type="EC" id="2.1.1.57" evidence="1"/>
<dbReference type="GO" id="GO:0004483">
    <property type="term" value="F:methyltransferase cap1 activity"/>
    <property type="evidence" value="ECO:0007669"/>
    <property type="project" value="UniProtKB-UniRule"/>
</dbReference>
<evidence type="ECO:0000256" key="1">
    <source>
        <dbReference type="RuleBase" id="RU368012"/>
    </source>
</evidence>
<keyword evidence="1" id="KW-0489">Methyltransferase</keyword>
<dbReference type="PANTHER" id="PTHR16121">
    <property type="entry name" value="CAP-SPECIFIC MRNA (NUCLEOSIDE-2'-O-)-METHYLTRANSFERASE 1-RELATED"/>
    <property type="match status" value="1"/>
</dbReference>
<dbReference type="Proteomes" id="UP000050761">
    <property type="component" value="Unassembled WGS sequence"/>
</dbReference>
<dbReference type="GO" id="GO:0003676">
    <property type="term" value="F:nucleic acid binding"/>
    <property type="evidence" value="ECO:0007669"/>
    <property type="project" value="UniProtKB-UniRule"/>
</dbReference>
<keyword evidence="1" id="KW-0539">Nucleus</keyword>
<reference evidence="3 4" key="1">
    <citation type="submission" date="2018-11" db="EMBL/GenBank/DDBJ databases">
        <authorList>
            <consortium name="Pathogen Informatics"/>
        </authorList>
    </citation>
    <scope>NUCLEOTIDE SEQUENCE [LARGE SCALE GENOMIC DNA]</scope>
</reference>
<dbReference type="SUPFAM" id="SSF53335">
    <property type="entry name" value="S-adenosyl-L-methionine-dependent methyltransferases"/>
    <property type="match status" value="1"/>
</dbReference>
<organism evidence="4 5">
    <name type="scientific">Heligmosomoides polygyrus</name>
    <name type="common">Parasitic roundworm</name>
    <dbReference type="NCBI Taxonomy" id="6339"/>
    <lineage>
        <taxon>Eukaryota</taxon>
        <taxon>Metazoa</taxon>
        <taxon>Ecdysozoa</taxon>
        <taxon>Nematoda</taxon>
        <taxon>Chromadorea</taxon>
        <taxon>Rhabditida</taxon>
        <taxon>Rhabditina</taxon>
        <taxon>Rhabditomorpha</taxon>
        <taxon>Strongyloidea</taxon>
        <taxon>Heligmosomidae</taxon>
        <taxon>Heligmosomoides</taxon>
    </lineage>
</organism>
<keyword evidence="1" id="KW-0507">mRNA processing</keyword>
<comment type="function">
    <text evidence="1">S-adenosyl-L-methionine-dependent methyltransferase that mediates RNA cap1 2'-O-ribose methylation to the 5'-cap structure of RNAs. Methylates the ribose of the first nucleotide of a m(7)GpppG-capped mRNA to produce m(7)GpppNmp (cap1).</text>
</comment>
<dbReference type="InterPro" id="IPR025816">
    <property type="entry name" value="RrmJ-type_MeTrfase"/>
</dbReference>
<evidence type="ECO:0000313" key="3">
    <source>
        <dbReference type="EMBL" id="VDO19331.1"/>
    </source>
</evidence>
<evidence type="ECO:0000259" key="2">
    <source>
        <dbReference type="PROSITE" id="PS51613"/>
    </source>
</evidence>
<comment type="subcellular location">
    <subcellularLocation>
        <location evidence="1">Nucleus</location>
    </subcellularLocation>
</comment>
<proteinExistence type="predicted"/>
<accession>A0A183F456</accession>
<dbReference type="PANTHER" id="PTHR16121:SF0">
    <property type="entry name" value="CAP-SPECIFIC MRNA (NUCLEOSIDE-2'-O-)-METHYLTRANSFERASE 1"/>
    <property type="match status" value="1"/>
</dbReference>
<keyword evidence="4" id="KW-1185">Reference proteome</keyword>
<dbReference type="GO" id="GO:0005634">
    <property type="term" value="C:nucleus"/>
    <property type="evidence" value="ECO:0007669"/>
    <property type="project" value="UniProtKB-SubCell"/>
</dbReference>
<dbReference type="InterPro" id="IPR050851">
    <property type="entry name" value="mRNA_Cap_2O-Ribose_MeTrfase"/>
</dbReference>
<sequence>MCHSSREEGFLTENPVGKHCLERSSAKENEFVSLLDKNRKNPINSERPPSNCDRQAPLFYFADICAGPGGFSEYMLWRKRFYNAKGFGFTLKGTDDVRLGWFTASSPHYFEPFYGKLGDGDVMKPENINSLEEFIMEGTNNVGVDLMMADGGYNVKGSEVIQEIISQRLYLCQMLASLCVVREGGNSLCKLFDVFTPFSAGLIYLMCVAYDQVAIHKPHNSRPANSERWLRTFFSLGARFRRHVLWPH</sequence>
<accession>A0A3P7TEC5</accession>
<dbReference type="InterPro" id="IPR002877">
    <property type="entry name" value="RNA_MeTrfase_FtsJ_dom"/>
</dbReference>